<sequence length="79" mass="8256">MCATTAWMRAGWCIPHALASTSKGSQKEVSSSGLQAPPDIGLDGTAFDRRLVQISAGPARLCQGACNRMLSPVQIAPDV</sequence>
<organism evidence="1 2">
    <name type="scientific">Plectosphaerella cucumerina</name>
    <dbReference type="NCBI Taxonomy" id="40658"/>
    <lineage>
        <taxon>Eukaryota</taxon>
        <taxon>Fungi</taxon>
        <taxon>Dikarya</taxon>
        <taxon>Ascomycota</taxon>
        <taxon>Pezizomycotina</taxon>
        <taxon>Sordariomycetes</taxon>
        <taxon>Hypocreomycetidae</taxon>
        <taxon>Glomerellales</taxon>
        <taxon>Plectosphaerellaceae</taxon>
        <taxon>Plectosphaerella</taxon>
    </lineage>
</organism>
<accession>A0A8K0TNH0</accession>
<gene>
    <name evidence="1" type="ORF">B0T11DRAFT_282827</name>
</gene>
<proteinExistence type="predicted"/>
<evidence type="ECO:0000313" key="1">
    <source>
        <dbReference type="EMBL" id="KAH7363578.1"/>
    </source>
</evidence>
<dbReference type="Proteomes" id="UP000813385">
    <property type="component" value="Unassembled WGS sequence"/>
</dbReference>
<evidence type="ECO:0000313" key="2">
    <source>
        <dbReference type="Proteomes" id="UP000813385"/>
    </source>
</evidence>
<protein>
    <submittedName>
        <fullName evidence="1">Uncharacterized protein</fullName>
    </submittedName>
</protein>
<reference evidence="1" key="1">
    <citation type="journal article" date="2021" name="Nat. Commun.">
        <title>Genetic determinants of endophytism in the Arabidopsis root mycobiome.</title>
        <authorList>
            <person name="Mesny F."/>
            <person name="Miyauchi S."/>
            <person name="Thiergart T."/>
            <person name="Pickel B."/>
            <person name="Atanasova L."/>
            <person name="Karlsson M."/>
            <person name="Huettel B."/>
            <person name="Barry K.W."/>
            <person name="Haridas S."/>
            <person name="Chen C."/>
            <person name="Bauer D."/>
            <person name="Andreopoulos W."/>
            <person name="Pangilinan J."/>
            <person name="LaButti K."/>
            <person name="Riley R."/>
            <person name="Lipzen A."/>
            <person name="Clum A."/>
            <person name="Drula E."/>
            <person name="Henrissat B."/>
            <person name="Kohler A."/>
            <person name="Grigoriev I.V."/>
            <person name="Martin F.M."/>
            <person name="Hacquard S."/>
        </authorList>
    </citation>
    <scope>NUCLEOTIDE SEQUENCE</scope>
    <source>
        <strain evidence="1">MPI-CAGE-AT-0016</strain>
    </source>
</reference>
<name>A0A8K0TNH0_9PEZI</name>
<comment type="caution">
    <text evidence="1">The sequence shown here is derived from an EMBL/GenBank/DDBJ whole genome shotgun (WGS) entry which is preliminary data.</text>
</comment>
<dbReference type="EMBL" id="JAGPXD010000003">
    <property type="protein sequence ID" value="KAH7363578.1"/>
    <property type="molecule type" value="Genomic_DNA"/>
</dbReference>
<dbReference type="AlphaFoldDB" id="A0A8K0TNH0"/>
<keyword evidence="2" id="KW-1185">Reference proteome</keyword>